<evidence type="ECO:0000313" key="3">
    <source>
        <dbReference type="Proteomes" id="UP000198211"/>
    </source>
</evidence>
<comment type="caution">
    <text evidence="2">The sequence shown here is derived from an EMBL/GenBank/DDBJ whole genome shotgun (WGS) entry which is preliminary data.</text>
</comment>
<organism evidence="2 3">
    <name type="scientific">Phytophthora megakarya</name>
    <dbReference type="NCBI Taxonomy" id="4795"/>
    <lineage>
        <taxon>Eukaryota</taxon>
        <taxon>Sar</taxon>
        <taxon>Stramenopiles</taxon>
        <taxon>Oomycota</taxon>
        <taxon>Peronosporomycetes</taxon>
        <taxon>Peronosporales</taxon>
        <taxon>Peronosporaceae</taxon>
        <taxon>Phytophthora</taxon>
    </lineage>
</organism>
<name>A0A225WBN9_9STRA</name>
<feature type="signal peptide" evidence="1">
    <location>
        <begin position="1"/>
        <end position="19"/>
    </location>
</feature>
<sequence length="125" mass="13766">MASSLFAIMVAICLNVVSSSDSKPTIISDLTLLEGLIDNGHQDKRLLRVAIADGINKKAVDEAANDEERRIDLESAMEKTITLSQHMRQLDKAAKTAPGMRLKEALYRQLIKLGYKNRASTTATH</sequence>
<protein>
    <recommendedName>
        <fullName evidence="4">RxLR effector protein</fullName>
    </recommendedName>
</protein>
<dbReference type="AlphaFoldDB" id="A0A225WBN9"/>
<accession>A0A225WBN9</accession>
<evidence type="ECO:0008006" key="4">
    <source>
        <dbReference type="Google" id="ProtNLM"/>
    </source>
</evidence>
<evidence type="ECO:0000313" key="2">
    <source>
        <dbReference type="EMBL" id="OWZ14559.1"/>
    </source>
</evidence>
<keyword evidence="1" id="KW-0732">Signal</keyword>
<keyword evidence="3" id="KW-1185">Reference proteome</keyword>
<dbReference type="Proteomes" id="UP000198211">
    <property type="component" value="Unassembled WGS sequence"/>
</dbReference>
<gene>
    <name evidence="2" type="ORF">PHMEG_00011941</name>
</gene>
<evidence type="ECO:0000256" key="1">
    <source>
        <dbReference type="SAM" id="SignalP"/>
    </source>
</evidence>
<reference evidence="3" key="1">
    <citation type="submission" date="2017-03" db="EMBL/GenBank/DDBJ databases">
        <title>Phytopthora megakarya and P. palmivora, two closely related causual agents of cacao black pod achieved similar genome size and gene model numbers by different mechanisms.</title>
        <authorList>
            <person name="Ali S."/>
            <person name="Shao J."/>
            <person name="Larry D.J."/>
            <person name="Kronmiller B."/>
            <person name="Shen D."/>
            <person name="Strem M.D."/>
            <person name="Melnick R.L."/>
            <person name="Guiltinan M.J."/>
            <person name="Tyler B.M."/>
            <person name="Meinhardt L.W."/>
            <person name="Bailey B.A."/>
        </authorList>
    </citation>
    <scope>NUCLEOTIDE SEQUENCE [LARGE SCALE GENOMIC DNA]</scope>
    <source>
        <strain evidence="3">zdho120</strain>
    </source>
</reference>
<proteinExistence type="predicted"/>
<dbReference type="EMBL" id="NBNE01001310">
    <property type="protein sequence ID" value="OWZ14559.1"/>
    <property type="molecule type" value="Genomic_DNA"/>
</dbReference>
<feature type="chain" id="PRO_5011991021" description="RxLR effector protein" evidence="1">
    <location>
        <begin position="20"/>
        <end position="125"/>
    </location>
</feature>